<name>A0A251UEF8_HELAN</name>
<reference evidence="3" key="1">
    <citation type="journal article" date="2017" name="Nature">
        <title>The sunflower genome provides insights into oil metabolism, flowering and Asterid evolution.</title>
        <authorList>
            <person name="Badouin H."/>
            <person name="Gouzy J."/>
            <person name="Grassa C.J."/>
            <person name="Murat F."/>
            <person name="Staton S.E."/>
            <person name="Cottret L."/>
            <person name="Lelandais-Briere C."/>
            <person name="Owens G.L."/>
            <person name="Carrere S."/>
            <person name="Mayjonade B."/>
            <person name="Legrand L."/>
            <person name="Gill N."/>
            <person name="Kane N.C."/>
            <person name="Bowers J.E."/>
            <person name="Hubner S."/>
            <person name="Bellec A."/>
            <person name="Berard A."/>
            <person name="Berges H."/>
            <person name="Blanchet N."/>
            <person name="Boniface M.C."/>
            <person name="Brunel D."/>
            <person name="Catrice O."/>
            <person name="Chaidir N."/>
            <person name="Claudel C."/>
            <person name="Donnadieu C."/>
            <person name="Faraut T."/>
            <person name="Fievet G."/>
            <person name="Helmstetter N."/>
            <person name="King M."/>
            <person name="Knapp S.J."/>
            <person name="Lai Z."/>
            <person name="Le Paslier M.C."/>
            <person name="Lippi Y."/>
            <person name="Lorenzon L."/>
            <person name="Mandel J.R."/>
            <person name="Marage G."/>
            <person name="Marchand G."/>
            <person name="Marquand E."/>
            <person name="Bret-Mestries E."/>
            <person name="Morien E."/>
            <person name="Nambeesan S."/>
            <person name="Nguyen T."/>
            <person name="Pegot-Espagnet P."/>
            <person name="Pouilly N."/>
            <person name="Raftis F."/>
            <person name="Sallet E."/>
            <person name="Schiex T."/>
            <person name="Thomas J."/>
            <person name="Vandecasteele C."/>
            <person name="Vares D."/>
            <person name="Vear F."/>
            <person name="Vautrin S."/>
            <person name="Crespi M."/>
            <person name="Mangin B."/>
            <person name="Burke J.M."/>
            <person name="Salse J."/>
            <person name="Munos S."/>
            <person name="Vincourt P."/>
            <person name="Rieseberg L.H."/>
            <person name="Langlade N.B."/>
        </authorList>
    </citation>
    <scope>NUCLEOTIDE SEQUENCE [LARGE SCALE GENOMIC DNA]</scope>
    <source>
        <strain evidence="3">cv. SF193</strain>
    </source>
</reference>
<keyword evidence="1" id="KW-1133">Transmembrane helix</keyword>
<dbReference type="AlphaFoldDB" id="A0A251UEF8"/>
<dbReference type="Proteomes" id="UP000215914">
    <property type="component" value="Chromosome 7"/>
</dbReference>
<sequence length="50" mass="5861">MSILVLIIYSWFQFSILSINNFLSFAFSLFLQTLTKEKSIETKISKAIVW</sequence>
<keyword evidence="1" id="KW-0472">Membrane</keyword>
<evidence type="ECO:0000256" key="1">
    <source>
        <dbReference type="SAM" id="Phobius"/>
    </source>
</evidence>
<gene>
    <name evidence="2" type="ORF">HannXRQ_Chr07g0204011</name>
</gene>
<organism evidence="2 3">
    <name type="scientific">Helianthus annuus</name>
    <name type="common">Common sunflower</name>
    <dbReference type="NCBI Taxonomy" id="4232"/>
    <lineage>
        <taxon>Eukaryota</taxon>
        <taxon>Viridiplantae</taxon>
        <taxon>Streptophyta</taxon>
        <taxon>Embryophyta</taxon>
        <taxon>Tracheophyta</taxon>
        <taxon>Spermatophyta</taxon>
        <taxon>Magnoliopsida</taxon>
        <taxon>eudicotyledons</taxon>
        <taxon>Gunneridae</taxon>
        <taxon>Pentapetalae</taxon>
        <taxon>asterids</taxon>
        <taxon>campanulids</taxon>
        <taxon>Asterales</taxon>
        <taxon>Asteraceae</taxon>
        <taxon>Asteroideae</taxon>
        <taxon>Heliantheae alliance</taxon>
        <taxon>Heliantheae</taxon>
        <taxon>Helianthus</taxon>
    </lineage>
</organism>
<keyword evidence="3" id="KW-1185">Reference proteome</keyword>
<proteinExistence type="predicted"/>
<accession>A0A251UEF8</accession>
<dbReference type="InParanoid" id="A0A251UEF8"/>
<evidence type="ECO:0000313" key="2">
    <source>
        <dbReference type="EMBL" id="OTG21423.1"/>
    </source>
</evidence>
<keyword evidence="1" id="KW-0812">Transmembrane</keyword>
<dbReference type="EMBL" id="CM007896">
    <property type="protein sequence ID" value="OTG21423.1"/>
    <property type="molecule type" value="Genomic_DNA"/>
</dbReference>
<evidence type="ECO:0000313" key="3">
    <source>
        <dbReference type="Proteomes" id="UP000215914"/>
    </source>
</evidence>
<protein>
    <submittedName>
        <fullName evidence="2">Uncharacterized protein</fullName>
    </submittedName>
</protein>
<feature type="transmembrane region" description="Helical" evidence="1">
    <location>
        <begin position="6"/>
        <end position="31"/>
    </location>
</feature>